<evidence type="ECO:0000256" key="11">
    <source>
        <dbReference type="RuleBase" id="RU000461"/>
    </source>
</evidence>
<accession>A0AAD9TQ13</accession>
<evidence type="ECO:0000256" key="2">
    <source>
        <dbReference type="ARBA" id="ARBA00004167"/>
    </source>
</evidence>
<comment type="cofactor">
    <cofactor evidence="1 10">
        <name>heme</name>
        <dbReference type="ChEBI" id="CHEBI:30413"/>
    </cofactor>
</comment>
<comment type="caution">
    <text evidence="12">The sequence shown here is derived from an EMBL/GenBank/DDBJ whole genome shotgun (WGS) entry which is preliminary data.</text>
</comment>
<organism evidence="12 13">
    <name type="scientific">Dipteronia dyeriana</name>
    <dbReference type="NCBI Taxonomy" id="168575"/>
    <lineage>
        <taxon>Eukaryota</taxon>
        <taxon>Viridiplantae</taxon>
        <taxon>Streptophyta</taxon>
        <taxon>Embryophyta</taxon>
        <taxon>Tracheophyta</taxon>
        <taxon>Spermatophyta</taxon>
        <taxon>Magnoliopsida</taxon>
        <taxon>eudicotyledons</taxon>
        <taxon>Gunneridae</taxon>
        <taxon>Pentapetalae</taxon>
        <taxon>rosids</taxon>
        <taxon>malvids</taxon>
        <taxon>Sapindales</taxon>
        <taxon>Sapindaceae</taxon>
        <taxon>Hippocastanoideae</taxon>
        <taxon>Acereae</taxon>
        <taxon>Dipteronia</taxon>
    </lineage>
</organism>
<evidence type="ECO:0000256" key="1">
    <source>
        <dbReference type="ARBA" id="ARBA00001971"/>
    </source>
</evidence>
<keyword evidence="13" id="KW-1185">Reference proteome</keyword>
<keyword evidence="8 11" id="KW-0560">Oxidoreductase</keyword>
<dbReference type="GO" id="GO:0016125">
    <property type="term" value="P:sterol metabolic process"/>
    <property type="evidence" value="ECO:0007669"/>
    <property type="project" value="TreeGrafter"/>
</dbReference>
<keyword evidence="6 10" id="KW-0479">Metal-binding</keyword>
<dbReference type="InterPro" id="IPR001128">
    <property type="entry name" value="Cyt_P450"/>
</dbReference>
<evidence type="ECO:0000256" key="9">
    <source>
        <dbReference type="ARBA" id="ARBA00023004"/>
    </source>
</evidence>
<proteinExistence type="inferred from homology"/>
<keyword evidence="11" id="KW-0503">Monooxygenase</keyword>
<evidence type="ECO:0000256" key="3">
    <source>
        <dbReference type="ARBA" id="ARBA00004721"/>
    </source>
</evidence>
<keyword evidence="5" id="KW-0812">Transmembrane</keyword>
<dbReference type="PRINTS" id="PR00463">
    <property type="entry name" value="EP450I"/>
</dbReference>
<dbReference type="InterPro" id="IPR036396">
    <property type="entry name" value="Cyt_P450_sf"/>
</dbReference>
<dbReference type="GO" id="GO:0016705">
    <property type="term" value="F:oxidoreductase activity, acting on paired donors, with incorporation or reduction of molecular oxygen"/>
    <property type="evidence" value="ECO:0007669"/>
    <property type="project" value="InterPro"/>
</dbReference>
<dbReference type="SUPFAM" id="SSF48264">
    <property type="entry name" value="Cytochrome P450"/>
    <property type="match status" value="2"/>
</dbReference>
<dbReference type="Gene3D" id="1.10.630.10">
    <property type="entry name" value="Cytochrome P450"/>
    <property type="match status" value="2"/>
</dbReference>
<dbReference type="Proteomes" id="UP001280121">
    <property type="component" value="Unassembled WGS sequence"/>
</dbReference>
<evidence type="ECO:0000256" key="4">
    <source>
        <dbReference type="ARBA" id="ARBA00010617"/>
    </source>
</evidence>
<dbReference type="EMBL" id="JANJYI010000008">
    <property type="protein sequence ID" value="KAK2640130.1"/>
    <property type="molecule type" value="Genomic_DNA"/>
</dbReference>
<dbReference type="GO" id="GO:0004497">
    <property type="term" value="F:monooxygenase activity"/>
    <property type="evidence" value="ECO:0007669"/>
    <property type="project" value="UniProtKB-KW"/>
</dbReference>
<dbReference type="FunFam" id="1.10.630.10:FF:000022">
    <property type="entry name" value="Taxadiene 5-alpha hydroxylase"/>
    <property type="match status" value="1"/>
</dbReference>
<feature type="binding site" description="axial binding residue" evidence="10">
    <location>
        <position position="396"/>
    </location>
    <ligand>
        <name>heme</name>
        <dbReference type="ChEBI" id="CHEBI:30413"/>
    </ligand>
    <ligandPart>
        <name>Fe</name>
        <dbReference type="ChEBI" id="CHEBI:18248"/>
    </ligandPart>
</feature>
<keyword evidence="10 11" id="KW-0349">Heme</keyword>
<dbReference type="PROSITE" id="PS00086">
    <property type="entry name" value="CYTOCHROME_P450"/>
    <property type="match status" value="2"/>
</dbReference>
<comment type="similarity">
    <text evidence="4 11">Belongs to the cytochrome P450 family.</text>
</comment>
<reference evidence="12" key="1">
    <citation type="journal article" date="2023" name="Plant J.">
        <title>Genome sequences and population genomics provide insights into the demographic history, inbreeding, and mutation load of two 'living fossil' tree species of Dipteronia.</title>
        <authorList>
            <person name="Feng Y."/>
            <person name="Comes H.P."/>
            <person name="Chen J."/>
            <person name="Zhu S."/>
            <person name="Lu R."/>
            <person name="Zhang X."/>
            <person name="Li P."/>
            <person name="Qiu J."/>
            <person name="Olsen K.M."/>
            <person name="Qiu Y."/>
        </authorList>
    </citation>
    <scope>NUCLEOTIDE SEQUENCE</scope>
    <source>
        <strain evidence="12">KIB01</strain>
    </source>
</reference>
<keyword evidence="9 10" id="KW-0408">Iron</keyword>
<dbReference type="AlphaFoldDB" id="A0AAD9TQ13"/>
<comment type="pathway">
    <text evidence="3">Secondary metabolite biosynthesis; terpenoid biosynthesis.</text>
</comment>
<dbReference type="PANTHER" id="PTHR24286:SF381">
    <property type="entry name" value="BETA-AMYRIN 28-OXIDASE"/>
    <property type="match status" value="1"/>
</dbReference>
<evidence type="ECO:0008006" key="14">
    <source>
        <dbReference type="Google" id="ProtNLM"/>
    </source>
</evidence>
<dbReference type="Pfam" id="PF00067">
    <property type="entry name" value="p450"/>
    <property type="match status" value="2"/>
</dbReference>
<name>A0AAD9TQ13_9ROSI</name>
<dbReference type="CDD" id="cd11043">
    <property type="entry name" value="CYP90-like"/>
    <property type="match status" value="1"/>
</dbReference>
<evidence type="ECO:0000256" key="6">
    <source>
        <dbReference type="ARBA" id="ARBA00022723"/>
    </source>
</evidence>
<gene>
    <name evidence="12" type="ORF">Ddye_027925</name>
</gene>
<evidence type="ECO:0000256" key="10">
    <source>
        <dbReference type="PIRSR" id="PIRSR602401-1"/>
    </source>
</evidence>
<comment type="subcellular location">
    <subcellularLocation>
        <location evidence="2">Membrane</location>
        <topology evidence="2">Single-pass membrane protein</topology>
    </subcellularLocation>
</comment>
<sequence length="534" mass="60804">MGFPYIGESLEFINASRKGHPEKFLSDRVAKYSSQIFKTSILTQNTVFFCGPAAQKFLFSNEDKHVNIWFPSSIKKIFSSTAAHRSSTEVSKLARKLLHNYLKPEALIRYISTMDSIAQQHFESDWEGKQQVTVVPLAKSYSLQVSCQVLLSLEDPEPVARFADHLNAVTSGIVSFPADFPGTTFNKAIKAANELRKEFLALIKQRRIDLEQSKASPNQDLLSHMLVAETDHNHHPETEQHRYLNDFGVADTLVGFLVAGLDPPASLMTSIVGYLSELPDVYNQVLKEQMEISKLKKPGELLNWDDIQKMKYSWNVACEVMRLSPPSQGSFREAVNDFVFSGFSIPKGWKLYWSVHSTNKNPKYFPNPEKFDPTRFEGNGPAPYTFVPFGGGPKMCPGKEYARLMILVFLHNVIKRFKWEKLMPDEKIDLTPVPFPVKVFRFSFYLFSECPNPEKFDPTRFEGNGPAPYTFVPFGGGPKMCPGKEYARLMILVFLHNVIKRFKWEKLMPDEKIELTPVPFPVKGLPIHLIPHKP</sequence>
<dbReference type="PANTHER" id="PTHR24286">
    <property type="entry name" value="CYTOCHROME P450 26"/>
    <property type="match status" value="1"/>
</dbReference>
<evidence type="ECO:0000256" key="7">
    <source>
        <dbReference type="ARBA" id="ARBA00022989"/>
    </source>
</evidence>
<evidence type="ECO:0000256" key="5">
    <source>
        <dbReference type="ARBA" id="ARBA00022692"/>
    </source>
</evidence>
<dbReference type="InterPro" id="IPR002401">
    <property type="entry name" value="Cyt_P450_E_grp-I"/>
</dbReference>
<dbReference type="GO" id="GO:0005506">
    <property type="term" value="F:iron ion binding"/>
    <property type="evidence" value="ECO:0007669"/>
    <property type="project" value="InterPro"/>
</dbReference>
<evidence type="ECO:0000256" key="8">
    <source>
        <dbReference type="ARBA" id="ARBA00023002"/>
    </source>
</evidence>
<keyword evidence="7" id="KW-1133">Transmembrane helix</keyword>
<protein>
    <recommendedName>
        <fullName evidence="14">Cytochrome P450</fullName>
    </recommendedName>
</protein>
<dbReference type="GO" id="GO:0020037">
    <property type="term" value="F:heme binding"/>
    <property type="evidence" value="ECO:0007669"/>
    <property type="project" value="InterPro"/>
</dbReference>
<dbReference type="InterPro" id="IPR017972">
    <property type="entry name" value="Cyt_P450_CS"/>
</dbReference>
<dbReference type="GO" id="GO:0016020">
    <property type="term" value="C:membrane"/>
    <property type="evidence" value="ECO:0007669"/>
    <property type="project" value="UniProtKB-SubCell"/>
</dbReference>
<keyword evidence="7" id="KW-0472">Membrane</keyword>
<evidence type="ECO:0000313" key="12">
    <source>
        <dbReference type="EMBL" id="KAK2640130.1"/>
    </source>
</evidence>
<evidence type="ECO:0000313" key="13">
    <source>
        <dbReference type="Proteomes" id="UP001280121"/>
    </source>
</evidence>